<dbReference type="GO" id="GO:0050568">
    <property type="term" value="F:protein-glutamine glutaminase activity"/>
    <property type="evidence" value="ECO:0007669"/>
    <property type="project" value="UniProtKB-UniRule"/>
</dbReference>
<dbReference type="Proteomes" id="UP000191663">
    <property type="component" value="Unassembled WGS sequence"/>
</dbReference>
<evidence type="ECO:0000256" key="2">
    <source>
        <dbReference type="ARBA" id="ARBA00022801"/>
    </source>
</evidence>
<evidence type="ECO:0000256" key="1">
    <source>
        <dbReference type="ARBA" id="ARBA00022500"/>
    </source>
</evidence>
<dbReference type="InterPro" id="IPR005659">
    <property type="entry name" value="Chemorcpt_Glu_NH3ase_CheD"/>
</dbReference>
<comment type="function">
    <text evidence="3">Probably deamidates glutamine residues to glutamate on methyl-accepting chemotaxis receptors (MCPs), playing an important role in chemotaxis.</text>
</comment>
<dbReference type="InterPro" id="IPR038592">
    <property type="entry name" value="CheD-like_sf"/>
</dbReference>
<dbReference type="InterPro" id="IPR011324">
    <property type="entry name" value="Cytotoxic_necrot_fac-like_cat"/>
</dbReference>
<keyword evidence="2 3" id="KW-0378">Hydrolase</keyword>
<keyword evidence="1 3" id="KW-0145">Chemotaxis</keyword>
<sequence>MESKRVGIGEICVRQGEALLSANGVGSCIVIILYESEKRVGGLAHCLLPTGDNESFKYPKGAIKGMLQRMEKMGADMKQIVAKLVGGASMFSGFKGQKIGERNVIETRRELNDLGIPIVAEDVFGNWGRTIFFNVNNGEVRVRSFQHGEKVL</sequence>
<dbReference type="Pfam" id="PF03975">
    <property type="entry name" value="CheD"/>
    <property type="match status" value="1"/>
</dbReference>
<evidence type="ECO:0000256" key="3">
    <source>
        <dbReference type="HAMAP-Rule" id="MF_01440"/>
    </source>
</evidence>
<comment type="similarity">
    <text evidence="3">Belongs to the CheD family.</text>
</comment>
<dbReference type="PANTHER" id="PTHR35147">
    <property type="entry name" value="CHEMORECEPTOR GLUTAMINE DEAMIDASE CHED-RELATED"/>
    <property type="match status" value="1"/>
</dbReference>
<dbReference type="Gene3D" id="3.30.1330.200">
    <property type="match status" value="1"/>
</dbReference>
<dbReference type="AlphaFoldDB" id="A0A1V4QFD2"/>
<dbReference type="PROSITE" id="PS51257">
    <property type="entry name" value="PROKAR_LIPOPROTEIN"/>
    <property type="match status" value="1"/>
</dbReference>
<evidence type="ECO:0000313" key="5">
    <source>
        <dbReference type="Proteomes" id="UP000191663"/>
    </source>
</evidence>
<comment type="caution">
    <text evidence="4">The sequence shown here is derived from an EMBL/GenBank/DDBJ whole genome shotgun (WGS) entry which is preliminary data.</text>
</comment>
<organism evidence="4 5">
    <name type="scientific">candidate division WOR-3 bacterium 4484_100</name>
    <dbReference type="NCBI Taxonomy" id="1936077"/>
    <lineage>
        <taxon>Bacteria</taxon>
        <taxon>Bacteria division WOR-3</taxon>
    </lineage>
</organism>
<accession>A0A1V4QFD2</accession>
<dbReference type="CDD" id="cd16352">
    <property type="entry name" value="CheD"/>
    <property type="match status" value="1"/>
</dbReference>
<name>A0A1V4QFD2_UNCW3</name>
<dbReference type="HAMAP" id="MF_01440">
    <property type="entry name" value="CheD"/>
    <property type="match status" value="1"/>
</dbReference>
<dbReference type="PANTHER" id="PTHR35147:SF1">
    <property type="entry name" value="CHEMORECEPTOR GLUTAMINE DEAMIDASE CHED-RELATED"/>
    <property type="match status" value="1"/>
</dbReference>
<proteinExistence type="inferred from homology"/>
<dbReference type="SUPFAM" id="SSF64438">
    <property type="entry name" value="CNF1/YfiH-like putative cysteine hydrolases"/>
    <property type="match status" value="1"/>
</dbReference>
<comment type="catalytic activity">
    <reaction evidence="3">
        <text>L-glutaminyl-[protein] + H2O = L-glutamyl-[protein] + NH4(+)</text>
        <dbReference type="Rhea" id="RHEA:16441"/>
        <dbReference type="Rhea" id="RHEA-COMP:10207"/>
        <dbReference type="Rhea" id="RHEA-COMP:10208"/>
        <dbReference type="ChEBI" id="CHEBI:15377"/>
        <dbReference type="ChEBI" id="CHEBI:28938"/>
        <dbReference type="ChEBI" id="CHEBI:29973"/>
        <dbReference type="ChEBI" id="CHEBI:30011"/>
        <dbReference type="EC" id="3.5.1.44"/>
    </reaction>
</comment>
<protein>
    <recommendedName>
        <fullName evidence="3">Probable chemoreceptor glutamine deamidase CheD</fullName>
        <ecNumber evidence="3">3.5.1.44</ecNumber>
    </recommendedName>
</protein>
<dbReference type="EMBL" id="MUKB01000044">
    <property type="protein sequence ID" value="OPX18073.1"/>
    <property type="molecule type" value="Genomic_DNA"/>
</dbReference>
<dbReference type="GO" id="GO:0006935">
    <property type="term" value="P:chemotaxis"/>
    <property type="evidence" value="ECO:0007669"/>
    <property type="project" value="UniProtKB-UniRule"/>
</dbReference>
<dbReference type="EC" id="3.5.1.44" evidence="3"/>
<gene>
    <name evidence="3" type="primary">cheD</name>
    <name evidence="4" type="ORF">BXT86_03120</name>
</gene>
<reference evidence="5" key="1">
    <citation type="submission" date="2017-01" db="EMBL/GenBank/DDBJ databases">
        <title>Novel pathways for hydrocarbon cycling and metabolic interdependencies in hydrothermal sediment communities.</title>
        <authorList>
            <person name="Dombrowski N."/>
            <person name="Seitz K."/>
            <person name="Teske A."/>
            <person name="Baker B."/>
        </authorList>
    </citation>
    <scope>NUCLEOTIDE SEQUENCE [LARGE SCALE GENOMIC DNA]</scope>
</reference>
<evidence type="ECO:0000313" key="4">
    <source>
        <dbReference type="EMBL" id="OPX18073.1"/>
    </source>
</evidence>